<evidence type="ECO:0000256" key="4">
    <source>
        <dbReference type="ARBA" id="ARBA00022692"/>
    </source>
</evidence>
<evidence type="ECO:0000256" key="2">
    <source>
        <dbReference type="ARBA" id="ARBA00022448"/>
    </source>
</evidence>
<dbReference type="EMBL" id="JBHSOH010000004">
    <property type="protein sequence ID" value="MFC5847219.1"/>
    <property type="molecule type" value="Genomic_DNA"/>
</dbReference>
<evidence type="ECO:0000256" key="7">
    <source>
        <dbReference type="RuleBase" id="RU363032"/>
    </source>
</evidence>
<keyword evidence="6 7" id="KW-0472">Membrane</keyword>
<evidence type="ECO:0000256" key="3">
    <source>
        <dbReference type="ARBA" id="ARBA00022475"/>
    </source>
</evidence>
<keyword evidence="5 7" id="KW-1133">Transmembrane helix</keyword>
<dbReference type="CDD" id="cd06261">
    <property type="entry name" value="TM_PBP2"/>
    <property type="match status" value="1"/>
</dbReference>
<evidence type="ECO:0000256" key="5">
    <source>
        <dbReference type="ARBA" id="ARBA00022989"/>
    </source>
</evidence>
<keyword evidence="3" id="KW-1003">Cell membrane</keyword>
<keyword evidence="2 7" id="KW-0813">Transport</keyword>
<accession>A0ABW1DG03</accession>
<sequence length="293" mass="32366">MQRSTALPAFRKTPPSKLGGWFSRLPVMLLVLLAVFVSVYPVVWIFLSSLKGTTEFSTTPMWALPQALHWDNYARAWTEGNMSRYFVNSVLAVIPSLALVIGLGTTAAFGLEIMRWKFSAAVSVLFLAGIMVPVQVALLPLFTMFFSLHLLDTRWALILSYTAFGLPLVVFFLAGYFKTFAREVIEAAIMDGASIYQVFTKIALPMTTNAIVTVALVQFFFMWNDLLFSLTFMQNPDHRTVQSGLLAFTGQYGQQDWGPTFAAVALAVAPTVLVYLLLNQMVMKGMAAGAVKG</sequence>
<dbReference type="InterPro" id="IPR035906">
    <property type="entry name" value="MetI-like_sf"/>
</dbReference>
<feature type="transmembrane region" description="Helical" evidence="7">
    <location>
        <begin position="198"/>
        <end position="223"/>
    </location>
</feature>
<dbReference type="Pfam" id="PF00528">
    <property type="entry name" value="BPD_transp_1"/>
    <property type="match status" value="1"/>
</dbReference>
<gene>
    <name evidence="9" type="ORF">ACFPQ6_02755</name>
</gene>
<dbReference type="SUPFAM" id="SSF161098">
    <property type="entry name" value="MetI-like"/>
    <property type="match status" value="1"/>
</dbReference>
<evidence type="ECO:0000259" key="8">
    <source>
        <dbReference type="PROSITE" id="PS50928"/>
    </source>
</evidence>
<dbReference type="Proteomes" id="UP001595979">
    <property type="component" value="Unassembled WGS sequence"/>
</dbReference>
<comment type="caution">
    <text evidence="9">The sequence shown here is derived from an EMBL/GenBank/DDBJ whole genome shotgun (WGS) entry which is preliminary data.</text>
</comment>
<keyword evidence="10" id="KW-1185">Reference proteome</keyword>
<evidence type="ECO:0000256" key="1">
    <source>
        <dbReference type="ARBA" id="ARBA00004651"/>
    </source>
</evidence>
<feature type="transmembrane region" description="Helical" evidence="7">
    <location>
        <begin position="118"/>
        <end position="143"/>
    </location>
</feature>
<feature type="transmembrane region" description="Helical" evidence="7">
    <location>
        <begin position="257"/>
        <end position="278"/>
    </location>
</feature>
<evidence type="ECO:0000313" key="10">
    <source>
        <dbReference type="Proteomes" id="UP001595979"/>
    </source>
</evidence>
<organism evidence="9 10">
    <name type="scientific">Deinococcus petrolearius</name>
    <dbReference type="NCBI Taxonomy" id="1751295"/>
    <lineage>
        <taxon>Bacteria</taxon>
        <taxon>Thermotogati</taxon>
        <taxon>Deinococcota</taxon>
        <taxon>Deinococci</taxon>
        <taxon>Deinococcales</taxon>
        <taxon>Deinococcaceae</taxon>
        <taxon>Deinococcus</taxon>
    </lineage>
</organism>
<feature type="transmembrane region" description="Helical" evidence="7">
    <location>
        <begin position="21"/>
        <end position="47"/>
    </location>
</feature>
<evidence type="ECO:0000256" key="6">
    <source>
        <dbReference type="ARBA" id="ARBA00023136"/>
    </source>
</evidence>
<feature type="domain" description="ABC transmembrane type-1" evidence="8">
    <location>
        <begin position="86"/>
        <end position="278"/>
    </location>
</feature>
<dbReference type="PANTHER" id="PTHR43744">
    <property type="entry name" value="ABC TRANSPORTER PERMEASE PROTEIN MG189-RELATED-RELATED"/>
    <property type="match status" value="1"/>
</dbReference>
<comment type="similarity">
    <text evidence="7">Belongs to the binding-protein-dependent transport system permease family.</text>
</comment>
<reference evidence="10" key="1">
    <citation type="journal article" date="2019" name="Int. J. Syst. Evol. Microbiol.">
        <title>The Global Catalogue of Microorganisms (GCM) 10K type strain sequencing project: providing services to taxonomists for standard genome sequencing and annotation.</title>
        <authorList>
            <consortium name="The Broad Institute Genomics Platform"/>
            <consortium name="The Broad Institute Genome Sequencing Center for Infectious Disease"/>
            <person name="Wu L."/>
            <person name="Ma J."/>
        </authorList>
    </citation>
    <scope>NUCLEOTIDE SEQUENCE [LARGE SCALE GENOMIC DNA]</scope>
    <source>
        <strain evidence="10">CGMCC 1.15053</strain>
    </source>
</reference>
<dbReference type="PROSITE" id="PS50928">
    <property type="entry name" value="ABC_TM1"/>
    <property type="match status" value="1"/>
</dbReference>
<proteinExistence type="inferred from homology"/>
<evidence type="ECO:0000313" key="9">
    <source>
        <dbReference type="EMBL" id="MFC5847219.1"/>
    </source>
</evidence>
<protein>
    <submittedName>
        <fullName evidence="9">Carbohydrate ABC transporter permease</fullName>
    </submittedName>
</protein>
<keyword evidence="4 7" id="KW-0812">Transmembrane</keyword>
<dbReference type="RefSeq" id="WP_380046170.1">
    <property type="nucleotide sequence ID" value="NZ_JBHSOH010000004.1"/>
</dbReference>
<name>A0ABW1DG03_9DEIO</name>
<feature type="transmembrane region" description="Helical" evidence="7">
    <location>
        <begin position="155"/>
        <end position="177"/>
    </location>
</feature>
<feature type="transmembrane region" description="Helical" evidence="7">
    <location>
        <begin position="85"/>
        <end position="111"/>
    </location>
</feature>
<dbReference type="Gene3D" id="1.10.3720.10">
    <property type="entry name" value="MetI-like"/>
    <property type="match status" value="1"/>
</dbReference>
<comment type="subcellular location">
    <subcellularLocation>
        <location evidence="1 7">Cell membrane</location>
        <topology evidence="1 7">Multi-pass membrane protein</topology>
    </subcellularLocation>
</comment>
<dbReference type="PANTHER" id="PTHR43744:SF12">
    <property type="entry name" value="ABC TRANSPORTER PERMEASE PROTEIN MG189-RELATED"/>
    <property type="match status" value="1"/>
</dbReference>
<dbReference type="InterPro" id="IPR000515">
    <property type="entry name" value="MetI-like"/>
</dbReference>